<dbReference type="SMART" id="SM00100">
    <property type="entry name" value="cNMP"/>
    <property type="match status" value="1"/>
</dbReference>
<evidence type="ECO:0000256" key="3">
    <source>
        <dbReference type="ARBA" id="ARBA00020769"/>
    </source>
</evidence>
<dbReference type="Gene3D" id="2.60.120.10">
    <property type="entry name" value="Jelly Rolls"/>
    <property type="match status" value="1"/>
</dbReference>
<comment type="subcellular location">
    <subcellularLocation>
        <location evidence="1">Cytoplasm</location>
    </subcellularLocation>
</comment>
<evidence type="ECO:0000313" key="14">
    <source>
        <dbReference type="EMBL" id="GAA4793764.1"/>
    </source>
</evidence>
<dbReference type="CDD" id="cd00038">
    <property type="entry name" value="CAP_ED"/>
    <property type="match status" value="1"/>
</dbReference>
<evidence type="ECO:0000256" key="12">
    <source>
        <dbReference type="ARBA" id="ARBA00031697"/>
    </source>
</evidence>
<keyword evidence="9" id="KW-0238">DNA-binding</keyword>
<dbReference type="InterPro" id="IPR012318">
    <property type="entry name" value="HTH_CRP"/>
</dbReference>
<name>A0ABP9BD90_9GAMM</name>
<evidence type="ECO:0000313" key="15">
    <source>
        <dbReference type="Proteomes" id="UP001499959"/>
    </source>
</evidence>
<dbReference type="InterPro" id="IPR014710">
    <property type="entry name" value="RmlC-like_jellyroll"/>
</dbReference>
<evidence type="ECO:0000256" key="11">
    <source>
        <dbReference type="ARBA" id="ARBA00023163"/>
    </source>
</evidence>
<proteinExistence type="predicted"/>
<keyword evidence="6" id="KW-0973">c-di-GMP</keyword>
<dbReference type="SMART" id="SM00419">
    <property type="entry name" value="HTH_CRP"/>
    <property type="match status" value="1"/>
</dbReference>
<dbReference type="InterPro" id="IPR018490">
    <property type="entry name" value="cNMP-bd_dom_sf"/>
</dbReference>
<dbReference type="SUPFAM" id="SSF46785">
    <property type="entry name" value="Winged helix' DNA-binding domain"/>
    <property type="match status" value="1"/>
</dbReference>
<feature type="domain" description="HTH crp-type" evidence="13">
    <location>
        <begin position="146"/>
        <end position="220"/>
    </location>
</feature>
<dbReference type="InterPro" id="IPR036390">
    <property type="entry name" value="WH_DNA-bd_sf"/>
</dbReference>
<evidence type="ECO:0000256" key="9">
    <source>
        <dbReference type="ARBA" id="ARBA00023125"/>
    </source>
</evidence>
<evidence type="ECO:0000259" key="13">
    <source>
        <dbReference type="PROSITE" id="PS51063"/>
    </source>
</evidence>
<evidence type="ECO:0000256" key="10">
    <source>
        <dbReference type="ARBA" id="ARBA00023159"/>
    </source>
</evidence>
<keyword evidence="7" id="KW-0805">Transcription regulation</keyword>
<keyword evidence="10" id="KW-0010">Activator</keyword>
<evidence type="ECO:0000256" key="1">
    <source>
        <dbReference type="ARBA" id="ARBA00004496"/>
    </source>
</evidence>
<keyword evidence="8" id="KW-0843">Virulence</keyword>
<keyword evidence="5" id="KW-0021">Allosteric enzyme</keyword>
<dbReference type="InterPro" id="IPR036388">
    <property type="entry name" value="WH-like_DNA-bd_sf"/>
</dbReference>
<dbReference type="Pfam" id="PF00027">
    <property type="entry name" value="cNMP_binding"/>
    <property type="match status" value="1"/>
</dbReference>
<dbReference type="Gene3D" id="1.10.10.10">
    <property type="entry name" value="Winged helix-like DNA-binding domain superfamily/Winged helix DNA-binding domain"/>
    <property type="match status" value="1"/>
</dbReference>
<evidence type="ECO:0000256" key="7">
    <source>
        <dbReference type="ARBA" id="ARBA00023015"/>
    </source>
</evidence>
<accession>A0ABP9BD90</accession>
<gene>
    <name evidence="14" type="ORF">GCM10023307_19110</name>
</gene>
<dbReference type="SUPFAM" id="SSF51206">
    <property type="entry name" value="cAMP-binding domain-like"/>
    <property type="match status" value="1"/>
</dbReference>
<comment type="subunit">
    <text evidence="2">Homodimer.</text>
</comment>
<dbReference type="Pfam" id="PF13545">
    <property type="entry name" value="HTH_Crp_2"/>
    <property type="match status" value="1"/>
</dbReference>
<evidence type="ECO:0000256" key="6">
    <source>
        <dbReference type="ARBA" id="ARBA00022636"/>
    </source>
</evidence>
<evidence type="ECO:0000256" key="5">
    <source>
        <dbReference type="ARBA" id="ARBA00022533"/>
    </source>
</evidence>
<evidence type="ECO:0000256" key="4">
    <source>
        <dbReference type="ARBA" id="ARBA00022491"/>
    </source>
</evidence>
<dbReference type="InterPro" id="IPR000595">
    <property type="entry name" value="cNMP-bd_dom"/>
</dbReference>
<dbReference type="PROSITE" id="PS51063">
    <property type="entry name" value="HTH_CRP_2"/>
    <property type="match status" value="1"/>
</dbReference>
<keyword evidence="4" id="KW-0678">Repressor</keyword>
<organism evidence="14 15">
    <name type="scientific">Lysobacter hankyongensis</name>
    <dbReference type="NCBI Taxonomy" id="1176535"/>
    <lineage>
        <taxon>Bacteria</taxon>
        <taxon>Pseudomonadati</taxon>
        <taxon>Pseudomonadota</taxon>
        <taxon>Gammaproteobacteria</taxon>
        <taxon>Lysobacterales</taxon>
        <taxon>Lysobacteraceae</taxon>
        <taxon>Lysobacter</taxon>
    </lineage>
</organism>
<keyword evidence="11" id="KW-0804">Transcription</keyword>
<sequence length="243" mass="27129">MAGSCLIEKIGYHIPLSATDAALLARLEEQEEPFRARATVRDIGQPADRLFVVRAGWFFSYMILPNGGRQIMHIHYPGDIVGIPDVAFARTSAALAAATPGRLCPFPKSALDEVFIRSPRLSALLFSIGMVEHAVLADRIRIISRMGAEARVTHFLLEVVSRLRVTRRDLQGHFELPLSQGMIGDAIGLTNVYVSRALKRMQGDGLIRKHAHGIDLLDEDEMKKRVDFEDRHFKIDTSWFPGS</sequence>
<keyword evidence="15" id="KW-1185">Reference proteome</keyword>
<evidence type="ECO:0000256" key="2">
    <source>
        <dbReference type="ARBA" id="ARBA00011738"/>
    </source>
</evidence>
<dbReference type="Proteomes" id="UP001499959">
    <property type="component" value="Unassembled WGS sequence"/>
</dbReference>
<dbReference type="RefSeq" id="WP_345303093.1">
    <property type="nucleotide sequence ID" value="NZ_BAABJE010000009.1"/>
</dbReference>
<reference evidence="15" key="1">
    <citation type="journal article" date="2019" name="Int. J. Syst. Evol. Microbiol.">
        <title>The Global Catalogue of Microorganisms (GCM) 10K type strain sequencing project: providing services to taxonomists for standard genome sequencing and annotation.</title>
        <authorList>
            <consortium name="The Broad Institute Genomics Platform"/>
            <consortium name="The Broad Institute Genome Sequencing Center for Infectious Disease"/>
            <person name="Wu L."/>
            <person name="Ma J."/>
        </authorList>
    </citation>
    <scope>NUCLEOTIDE SEQUENCE [LARGE SCALE GENOMIC DNA]</scope>
    <source>
        <strain evidence="15">JCM 18204</strain>
    </source>
</reference>
<protein>
    <recommendedName>
        <fullName evidence="3">CRP-like protein Clp</fullName>
    </recommendedName>
    <alternativeName>
        <fullName evidence="12">Catabolite activation-like protein</fullName>
    </alternativeName>
</protein>
<dbReference type="EMBL" id="BAABJE010000009">
    <property type="protein sequence ID" value="GAA4793764.1"/>
    <property type="molecule type" value="Genomic_DNA"/>
</dbReference>
<evidence type="ECO:0000256" key="8">
    <source>
        <dbReference type="ARBA" id="ARBA00023026"/>
    </source>
</evidence>
<comment type="caution">
    <text evidence="14">The sequence shown here is derived from an EMBL/GenBank/DDBJ whole genome shotgun (WGS) entry which is preliminary data.</text>
</comment>